<organism evidence="1 2">
    <name type="scientific">Panagrellus redivivus</name>
    <name type="common">Microworm</name>
    <dbReference type="NCBI Taxonomy" id="6233"/>
    <lineage>
        <taxon>Eukaryota</taxon>
        <taxon>Metazoa</taxon>
        <taxon>Ecdysozoa</taxon>
        <taxon>Nematoda</taxon>
        <taxon>Chromadorea</taxon>
        <taxon>Rhabditida</taxon>
        <taxon>Tylenchina</taxon>
        <taxon>Panagrolaimomorpha</taxon>
        <taxon>Panagrolaimoidea</taxon>
        <taxon>Panagrolaimidae</taxon>
        <taxon>Panagrellus</taxon>
    </lineage>
</organism>
<reference evidence="1" key="1">
    <citation type="journal article" date="2013" name="Genetics">
        <title>The draft genome and transcriptome of Panagrellus redivivus are shaped by the harsh demands of a free-living lifestyle.</title>
        <authorList>
            <person name="Srinivasan J."/>
            <person name="Dillman A.R."/>
            <person name="Macchietto M.G."/>
            <person name="Heikkinen L."/>
            <person name="Lakso M."/>
            <person name="Fracchia K.M."/>
            <person name="Antoshechkin I."/>
            <person name="Mortazavi A."/>
            <person name="Wong G."/>
            <person name="Sternberg P.W."/>
        </authorList>
    </citation>
    <scope>NUCLEOTIDE SEQUENCE [LARGE SCALE GENOMIC DNA]</scope>
    <source>
        <strain evidence="1">MT8872</strain>
    </source>
</reference>
<dbReference type="Proteomes" id="UP000492821">
    <property type="component" value="Unassembled WGS sequence"/>
</dbReference>
<evidence type="ECO:0000313" key="2">
    <source>
        <dbReference type="WBParaSite" id="Pan_g14763.t1"/>
    </source>
</evidence>
<dbReference type="Gene3D" id="6.10.250.3180">
    <property type="match status" value="1"/>
</dbReference>
<sequence length="107" mass="12872">MEVESLRATVPTPPKKRVRFLMPATDADVLATQRKRAQQLERTERLNSRWRTQTDSFWQKMCQRDLKNVELEPEDGGSWWECHKRHILSNDYELEAYRAKYIKKVSY</sequence>
<keyword evidence="1" id="KW-1185">Reference proteome</keyword>
<reference evidence="2" key="2">
    <citation type="submission" date="2020-10" db="UniProtKB">
        <authorList>
            <consortium name="WormBaseParasite"/>
        </authorList>
    </citation>
    <scope>IDENTIFICATION</scope>
</reference>
<dbReference type="AlphaFoldDB" id="A0A7E4UZM5"/>
<accession>A0A7E4UZM5</accession>
<name>A0A7E4UZM5_PANRE</name>
<protein>
    <submittedName>
        <fullName evidence="2">Uncharacterized protein</fullName>
    </submittedName>
</protein>
<dbReference type="WBParaSite" id="Pan_g14763.t1">
    <property type="protein sequence ID" value="Pan_g14763.t1"/>
    <property type="gene ID" value="Pan_g14763"/>
</dbReference>
<proteinExistence type="predicted"/>
<evidence type="ECO:0000313" key="1">
    <source>
        <dbReference type="Proteomes" id="UP000492821"/>
    </source>
</evidence>